<evidence type="ECO:0000313" key="4">
    <source>
        <dbReference type="EMBL" id="SDU78357.1"/>
    </source>
</evidence>
<feature type="DNA-binding region" description="H-T-H motif" evidence="2">
    <location>
        <begin position="49"/>
        <end position="68"/>
    </location>
</feature>
<dbReference type="Gene3D" id="1.10.357.10">
    <property type="entry name" value="Tetracycline Repressor, domain 2"/>
    <property type="match status" value="1"/>
</dbReference>
<dbReference type="AlphaFoldDB" id="A0A1H2LBD9"/>
<dbReference type="OrthoDB" id="7252896at2"/>
<accession>A0A1H2LBD9</accession>
<feature type="domain" description="HTH tetR-type" evidence="3">
    <location>
        <begin position="26"/>
        <end position="86"/>
    </location>
</feature>
<dbReference type="InterPro" id="IPR009057">
    <property type="entry name" value="Homeodomain-like_sf"/>
</dbReference>
<name>A0A1H2LBD9_9ACTO</name>
<dbReference type="GeneID" id="65344193"/>
<dbReference type="EMBL" id="LT629804">
    <property type="protein sequence ID" value="SDU78357.1"/>
    <property type="molecule type" value="Genomic_DNA"/>
</dbReference>
<dbReference type="Pfam" id="PF00440">
    <property type="entry name" value="TetR_N"/>
    <property type="match status" value="1"/>
</dbReference>
<keyword evidence="1 2" id="KW-0238">DNA-binding</keyword>
<evidence type="ECO:0000259" key="3">
    <source>
        <dbReference type="PROSITE" id="PS50977"/>
    </source>
</evidence>
<dbReference type="GO" id="GO:0003677">
    <property type="term" value="F:DNA binding"/>
    <property type="evidence" value="ECO:0007669"/>
    <property type="project" value="UniProtKB-UniRule"/>
</dbReference>
<gene>
    <name evidence="4" type="ORF">SAMN04489737_0442</name>
</gene>
<evidence type="ECO:0000256" key="2">
    <source>
        <dbReference type="PROSITE-ProRule" id="PRU00335"/>
    </source>
</evidence>
<dbReference type="RefSeq" id="WP_091279373.1">
    <property type="nucleotide sequence ID" value="NZ_LT629804.1"/>
</dbReference>
<dbReference type="PANTHER" id="PTHR43479">
    <property type="entry name" value="ACREF/ENVCD OPERON REPRESSOR-RELATED"/>
    <property type="match status" value="1"/>
</dbReference>
<evidence type="ECO:0000313" key="5">
    <source>
        <dbReference type="Proteomes" id="UP000214355"/>
    </source>
</evidence>
<dbReference type="PANTHER" id="PTHR43479:SF11">
    <property type="entry name" value="ACREF_ENVCD OPERON REPRESSOR-RELATED"/>
    <property type="match status" value="1"/>
</dbReference>
<dbReference type="PROSITE" id="PS50977">
    <property type="entry name" value="HTH_TETR_2"/>
    <property type="match status" value="1"/>
</dbReference>
<reference evidence="5" key="1">
    <citation type="submission" date="2016-10" db="EMBL/GenBank/DDBJ databases">
        <authorList>
            <person name="Varghese N."/>
            <person name="Submissions S."/>
        </authorList>
    </citation>
    <scope>NUCLEOTIDE SEQUENCE [LARGE SCALE GENOMIC DNA]</scope>
    <source>
        <strain evidence="5">DSM 10002</strain>
    </source>
</reference>
<dbReference type="STRING" id="131112.SAMN04489737_0442"/>
<protein>
    <submittedName>
        <fullName evidence="4">Regulatory protein, tetR family</fullName>
    </submittedName>
</protein>
<dbReference type="Proteomes" id="UP000214355">
    <property type="component" value="Chromosome I"/>
</dbReference>
<dbReference type="InterPro" id="IPR050624">
    <property type="entry name" value="HTH-type_Tx_Regulator"/>
</dbReference>
<proteinExistence type="predicted"/>
<dbReference type="InterPro" id="IPR001647">
    <property type="entry name" value="HTH_TetR"/>
</dbReference>
<evidence type="ECO:0000256" key="1">
    <source>
        <dbReference type="ARBA" id="ARBA00023125"/>
    </source>
</evidence>
<organism evidence="4 5">
    <name type="scientific">Arcanobacterium phocae</name>
    <dbReference type="NCBI Taxonomy" id="131112"/>
    <lineage>
        <taxon>Bacteria</taxon>
        <taxon>Bacillati</taxon>
        <taxon>Actinomycetota</taxon>
        <taxon>Actinomycetes</taxon>
        <taxon>Actinomycetales</taxon>
        <taxon>Actinomycetaceae</taxon>
        <taxon>Arcanobacterium</taxon>
    </lineage>
</organism>
<keyword evidence="5" id="KW-1185">Reference proteome</keyword>
<sequence length="229" mass="25358">MAIHVRSIRREAIEKLTATPLSTRRQRTRAKLLEAGSILFVQNGILGTSVGDICEVAGFSRGAFYSNFADMDHFIQILAEDQWGRILTTTMDAFASKDIPIIHGSSDDETLTSTKLLASRILAALPISRDFYLLLTEFSTYLARAHNKENPLYEGAEAFKKQLSAVIESKLSDIGRRSILSAPDLVNMILALAERSMILALTHHDEDLTAYLVRTLPSVLVKLTVPVNN</sequence>
<dbReference type="SUPFAM" id="SSF46689">
    <property type="entry name" value="Homeodomain-like"/>
    <property type="match status" value="1"/>
</dbReference>